<name>A0A9W8YXT5_9PEZI</name>
<proteinExistence type="predicted"/>
<gene>
    <name evidence="1" type="ORF">N0V93_003033</name>
</gene>
<dbReference type="Proteomes" id="UP001140453">
    <property type="component" value="Unassembled WGS sequence"/>
</dbReference>
<evidence type="ECO:0000313" key="2">
    <source>
        <dbReference type="Proteomes" id="UP001140453"/>
    </source>
</evidence>
<evidence type="ECO:0000313" key="1">
    <source>
        <dbReference type="EMBL" id="KAJ4393818.1"/>
    </source>
</evidence>
<accession>A0A9W8YXT5</accession>
<sequence>MEALAAFLEYAINAARLAFQITGNARPEQKSDLERTIQHVRDSLRILEKTKDNKTKLIGDKSLQSLVTACLGVASDMRTVDDNLEDQGKGTWKLVEGLQKTGYLIYKGKDLQRL</sequence>
<dbReference type="EMBL" id="JAPEVB010000002">
    <property type="protein sequence ID" value="KAJ4393818.1"/>
    <property type="molecule type" value="Genomic_DNA"/>
</dbReference>
<organism evidence="1 2">
    <name type="scientific">Gnomoniopsis smithogilvyi</name>
    <dbReference type="NCBI Taxonomy" id="1191159"/>
    <lineage>
        <taxon>Eukaryota</taxon>
        <taxon>Fungi</taxon>
        <taxon>Dikarya</taxon>
        <taxon>Ascomycota</taxon>
        <taxon>Pezizomycotina</taxon>
        <taxon>Sordariomycetes</taxon>
        <taxon>Sordariomycetidae</taxon>
        <taxon>Diaporthales</taxon>
        <taxon>Gnomoniaceae</taxon>
        <taxon>Gnomoniopsis</taxon>
    </lineage>
</organism>
<keyword evidence="2" id="KW-1185">Reference proteome</keyword>
<protein>
    <submittedName>
        <fullName evidence="1">Uncharacterized protein</fullName>
    </submittedName>
</protein>
<reference evidence="1" key="1">
    <citation type="submission" date="2022-10" db="EMBL/GenBank/DDBJ databases">
        <title>Tapping the CABI collections for fungal endophytes: first genome assemblies for Collariella, Neodidymelliopsis, Ascochyta clinopodiicola, Didymella pomorum, Didymosphaeria variabile, Neocosmospora piperis and Neocucurbitaria cava.</title>
        <authorList>
            <person name="Hill R."/>
        </authorList>
    </citation>
    <scope>NUCLEOTIDE SEQUENCE</scope>
    <source>
        <strain evidence="1">IMI 355082</strain>
    </source>
</reference>
<dbReference type="AlphaFoldDB" id="A0A9W8YXT5"/>
<comment type="caution">
    <text evidence="1">The sequence shown here is derived from an EMBL/GenBank/DDBJ whole genome shotgun (WGS) entry which is preliminary data.</text>
</comment>